<dbReference type="RefSeq" id="WP_069306897.1">
    <property type="nucleotide sequence ID" value="NZ_MCRJ01000049.1"/>
</dbReference>
<gene>
    <name evidence="1" type="ORF">A6302_02213</name>
</gene>
<reference evidence="1 2" key="1">
    <citation type="submission" date="2016-07" db="EMBL/GenBank/DDBJ databases">
        <title>Draft Genome Sequence of Methylobrevis pamukkalensis PK2.</title>
        <authorList>
            <person name="Vasilenko O.V."/>
            <person name="Doronina N.V."/>
            <person name="Shmareva M.N."/>
            <person name="Tarlachkov S.V."/>
            <person name="Mustakhimov I."/>
            <person name="Trotsenko Y.A."/>
        </authorList>
    </citation>
    <scope>NUCLEOTIDE SEQUENCE [LARGE SCALE GENOMIC DNA]</scope>
    <source>
        <strain evidence="1 2">PK2</strain>
    </source>
</reference>
<dbReference type="EMBL" id="MCRJ01000049">
    <property type="protein sequence ID" value="ODN70471.1"/>
    <property type="molecule type" value="Genomic_DNA"/>
</dbReference>
<organism evidence="1 2">
    <name type="scientific">Methylobrevis pamukkalensis</name>
    <dbReference type="NCBI Taxonomy" id="1439726"/>
    <lineage>
        <taxon>Bacteria</taxon>
        <taxon>Pseudomonadati</taxon>
        <taxon>Pseudomonadota</taxon>
        <taxon>Alphaproteobacteria</taxon>
        <taxon>Hyphomicrobiales</taxon>
        <taxon>Pleomorphomonadaceae</taxon>
        <taxon>Methylobrevis</taxon>
    </lineage>
</organism>
<name>A0A1E3H4M7_9HYPH</name>
<protein>
    <recommendedName>
        <fullName evidence="3">DUF2735 domain-containing protein</fullName>
    </recommendedName>
</protein>
<dbReference type="Pfam" id="PF10931">
    <property type="entry name" value="DUF2735"/>
    <property type="match status" value="1"/>
</dbReference>
<accession>A0A1E3H4M7</accession>
<evidence type="ECO:0000313" key="1">
    <source>
        <dbReference type="EMBL" id="ODN70471.1"/>
    </source>
</evidence>
<keyword evidence="2" id="KW-1185">Reference proteome</keyword>
<dbReference type="AlphaFoldDB" id="A0A1E3H4M7"/>
<evidence type="ECO:0000313" key="2">
    <source>
        <dbReference type="Proteomes" id="UP000094622"/>
    </source>
</evidence>
<proteinExistence type="predicted"/>
<evidence type="ECO:0008006" key="3">
    <source>
        <dbReference type="Google" id="ProtNLM"/>
    </source>
</evidence>
<dbReference type="OrthoDB" id="8001436at2"/>
<comment type="caution">
    <text evidence="1">The sequence shown here is derived from an EMBL/GenBank/DDBJ whole genome shotgun (WGS) entry which is preliminary data.</text>
</comment>
<sequence>MATSVYRGSAKIYEFPAGGRAAFAARNLQDKPAAQADMPVTCDAAFGGAWYHDAAMAEEKAREH</sequence>
<dbReference type="Proteomes" id="UP000094622">
    <property type="component" value="Unassembled WGS sequence"/>
</dbReference>
<dbReference type="InterPro" id="IPR021232">
    <property type="entry name" value="DUF2735"/>
</dbReference>